<feature type="domain" description="Elongation factor G-binding protein C-terminal treble-clef zinc-finger" evidence="2">
    <location>
        <begin position="100"/>
        <end position="196"/>
    </location>
</feature>
<dbReference type="OrthoDB" id="1891078at2"/>
<dbReference type="EMBL" id="VDGH01000011">
    <property type="protein sequence ID" value="TQR10231.1"/>
    <property type="molecule type" value="Genomic_DNA"/>
</dbReference>
<organism evidence="3 4">
    <name type="scientific">Psychrobacillus lasiicapitis</name>
    <dbReference type="NCBI Taxonomy" id="1636719"/>
    <lineage>
        <taxon>Bacteria</taxon>
        <taxon>Bacillati</taxon>
        <taxon>Bacillota</taxon>
        <taxon>Bacilli</taxon>
        <taxon>Bacillales</taxon>
        <taxon>Bacillaceae</taxon>
        <taxon>Psychrobacillus</taxon>
    </lineage>
</organism>
<evidence type="ECO:0000259" key="2">
    <source>
        <dbReference type="Pfam" id="PF16571"/>
    </source>
</evidence>
<dbReference type="Proteomes" id="UP000317316">
    <property type="component" value="Unassembled WGS sequence"/>
</dbReference>
<dbReference type="InterPro" id="IPR010841">
    <property type="entry name" value="EF-G-binding_N"/>
</dbReference>
<dbReference type="InterPro" id="IPR032330">
    <property type="entry name" value="EF-G-binding_C"/>
</dbReference>
<dbReference type="RefSeq" id="WP_142540250.1">
    <property type="nucleotide sequence ID" value="NZ_BMIE01000010.1"/>
</dbReference>
<evidence type="ECO:0000259" key="1">
    <source>
        <dbReference type="Pfam" id="PF07299"/>
    </source>
</evidence>
<dbReference type="GO" id="GO:0003746">
    <property type="term" value="F:translation elongation factor activity"/>
    <property type="evidence" value="ECO:0007669"/>
    <property type="project" value="UniProtKB-KW"/>
</dbReference>
<proteinExistence type="predicted"/>
<protein>
    <submittedName>
        <fullName evidence="3">Elongation factor G-binding protein</fullName>
    </submittedName>
</protein>
<keyword evidence="4" id="KW-1185">Reference proteome</keyword>
<name>A0A544SYI8_9BACI</name>
<dbReference type="Pfam" id="PF07299">
    <property type="entry name" value="EF-G-binding_N"/>
    <property type="match status" value="1"/>
</dbReference>
<dbReference type="InterPro" id="IPR038344">
    <property type="entry name" value="EF-G_N_sf"/>
</dbReference>
<gene>
    <name evidence="3" type="ORF">FG382_17865</name>
</gene>
<keyword evidence="3" id="KW-0251">Elongation factor</keyword>
<dbReference type="AlphaFoldDB" id="A0A544SYI8"/>
<evidence type="ECO:0000313" key="3">
    <source>
        <dbReference type="EMBL" id="TQR10231.1"/>
    </source>
</evidence>
<dbReference type="Pfam" id="PF16571">
    <property type="entry name" value="FBP_C"/>
    <property type="match status" value="1"/>
</dbReference>
<comment type="caution">
    <text evidence="3">The sequence shown here is derived from an EMBL/GenBank/DDBJ whole genome shotgun (WGS) entry which is preliminary data.</text>
</comment>
<reference evidence="3 4" key="1">
    <citation type="submission" date="2019-05" db="EMBL/GenBank/DDBJ databases">
        <title>Psychrobacillus vulpis sp. nov., a new species isolated from feces of a red fox that inhabits in The Tablas de Daimiel Natural Park, Albacete, Spain.</title>
        <authorList>
            <person name="Rodriguez M."/>
            <person name="Reina J.C."/>
            <person name="Bejar V."/>
            <person name="Llamas I."/>
        </authorList>
    </citation>
    <scope>NUCLEOTIDE SEQUENCE [LARGE SCALE GENOMIC DNA]</scope>
    <source>
        <strain evidence="3 4">NEAU-3TGS17</strain>
    </source>
</reference>
<keyword evidence="3" id="KW-0648">Protein biosynthesis</keyword>
<sequence length="212" mass="24266">MDHFIRNDQFNFIKNQGQALINAHSTVNDQRVLNALKSITSEKISNLFENLNEEQKQLLYPIIEIKEKADAEAFLEQIKPFVIPFKAVTEQMIKKLFPKVKKLKTPSLENIDFREISYLGWLDKGSNKKFLIVEHHGKLVGIIGDYTLSSKKGICALCNRTEEIGMFTSAVKGTTQDAYIKRGNYICQDSERCNHNLISLDKLNDFVNLIKA</sequence>
<dbReference type="CDD" id="cd16342">
    <property type="entry name" value="FusC_FusB"/>
    <property type="match status" value="1"/>
</dbReference>
<accession>A0A544SYI8</accession>
<evidence type="ECO:0000313" key="4">
    <source>
        <dbReference type="Proteomes" id="UP000317316"/>
    </source>
</evidence>
<dbReference type="Gene3D" id="1.20.1280.250">
    <property type="match status" value="1"/>
</dbReference>
<feature type="domain" description="Elongation factor G-binding protein N-terminal" evidence="1">
    <location>
        <begin position="4"/>
        <end position="86"/>
    </location>
</feature>